<feature type="non-terminal residue" evidence="1">
    <location>
        <position position="1"/>
    </location>
</feature>
<sequence length="198" mass="22828">LFYGEEEKDPYKWVELFDHAADANNWVPERKVKIASSYLHGLAAHWYDDFKWAFDHWDNKKDPEGGLRPKIASWLSIANPATLDKAIIDAHKIEAGQNPAQPRPPIQDFHRPGNVNYCGLDEDKYEPEGELEAYITLTARHEPYPPPRLRGYPKKLESQVEERLKANLPVVEILVPVSAQENEYFLPIVEETSPSRIR</sequence>
<dbReference type="EMBL" id="CAJVPW010019856">
    <property type="protein sequence ID" value="CAG8686989.1"/>
    <property type="molecule type" value="Genomic_DNA"/>
</dbReference>
<dbReference type="Proteomes" id="UP000789366">
    <property type="component" value="Unassembled WGS sequence"/>
</dbReference>
<name>A0ACA9P6R7_9GLOM</name>
<evidence type="ECO:0000313" key="1">
    <source>
        <dbReference type="EMBL" id="CAG8686989.1"/>
    </source>
</evidence>
<gene>
    <name evidence="1" type="ORF">SPELUC_LOCUS10526</name>
</gene>
<proteinExistence type="predicted"/>
<comment type="caution">
    <text evidence="1">The sequence shown here is derived from an EMBL/GenBank/DDBJ whole genome shotgun (WGS) entry which is preliminary data.</text>
</comment>
<reference evidence="1" key="1">
    <citation type="submission" date="2021-06" db="EMBL/GenBank/DDBJ databases">
        <authorList>
            <person name="Kallberg Y."/>
            <person name="Tangrot J."/>
            <person name="Rosling A."/>
        </authorList>
    </citation>
    <scope>NUCLEOTIDE SEQUENCE</scope>
    <source>
        <strain evidence="1">28 12/20/2015</strain>
    </source>
</reference>
<keyword evidence="2" id="KW-1185">Reference proteome</keyword>
<evidence type="ECO:0000313" key="2">
    <source>
        <dbReference type="Proteomes" id="UP000789366"/>
    </source>
</evidence>
<protein>
    <submittedName>
        <fullName evidence="1">2439_t:CDS:1</fullName>
    </submittedName>
</protein>
<accession>A0ACA9P6R7</accession>
<organism evidence="1 2">
    <name type="scientific">Cetraspora pellucida</name>
    <dbReference type="NCBI Taxonomy" id="1433469"/>
    <lineage>
        <taxon>Eukaryota</taxon>
        <taxon>Fungi</taxon>
        <taxon>Fungi incertae sedis</taxon>
        <taxon>Mucoromycota</taxon>
        <taxon>Glomeromycotina</taxon>
        <taxon>Glomeromycetes</taxon>
        <taxon>Diversisporales</taxon>
        <taxon>Gigasporaceae</taxon>
        <taxon>Cetraspora</taxon>
    </lineage>
</organism>